<protein>
    <submittedName>
        <fullName evidence="1">Uncharacterized protein</fullName>
    </submittedName>
</protein>
<accession>D7EK42</accession>
<dbReference type="InParanoid" id="D7EK42"/>
<gene>
    <name evidence="1" type="primary">GLEAN_05255</name>
    <name evidence="1" type="ORF">TcasGA2_TC005255</name>
</gene>
<reference evidence="1 2" key="1">
    <citation type="journal article" date="2008" name="Nature">
        <title>The genome of the model beetle and pest Tribolium castaneum.</title>
        <authorList>
            <consortium name="Tribolium Genome Sequencing Consortium"/>
            <person name="Richards S."/>
            <person name="Gibbs R.A."/>
            <person name="Weinstock G.M."/>
            <person name="Brown S.J."/>
            <person name="Denell R."/>
            <person name="Beeman R.W."/>
            <person name="Gibbs R."/>
            <person name="Beeman R.W."/>
            <person name="Brown S.J."/>
            <person name="Bucher G."/>
            <person name="Friedrich M."/>
            <person name="Grimmelikhuijzen C.J."/>
            <person name="Klingler M."/>
            <person name="Lorenzen M."/>
            <person name="Richards S."/>
            <person name="Roth S."/>
            <person name="Schroder R."/>
            <person name="Tautz D."/>
            <person name="Zdobnov E.M."/>
            <person name="Muzny D."/>
            <person name="Gibbs R.A."/>
            <person name="Weinstock G.M."/>
            <person name="Attaway T."/>
            <person name="Bell S."/>
            <person name="Buhay C.J."/>
            <person name="Chandrabose M.N."/>
            <person name="Chavez D."/>
            <person name="Clerk-Blankenburg K.P."/>
            <person name="Cree A."/>
            <person name="Dao M."/>
            <person name="Davis C."/>
            <person name="Chacko J."/>
            <person name="Dinh H."/>
            <person name="Dugan-Rocha S."/>
            <person name="Fowler G."/>
            <person name="Garner T.T."/>
            <person name="Garnes J."/>
            <person name="Gnirke A."/>
            <person name="Hawes A."/>
            <person name="Hernandez J."/>
            <person name="Hines S."/>
            <person name="Holder M."/>
            <person name="Hume J."/>
            <person name="Jhangiani S.N."/>
            <person name="Joshi V."/>
            <person name="Khan Z.M."/>
            <person name="Jackson L."/>
            <person name="Kovar C."/>
            <person name="Kowis A."/>
            <person name="Lee S."/>
            <person name="Lewis L.R."/>
            <person name="Margolis J."/>
            <person name="Morgan M."/>
            <person name="Nazareth L.V."/>
            <person name="Nguyen N."/>
            <person name="Okwuonu G."/>
            <person name="Parker D."/>
            <person name="Richards S."/>
            <person name="Ruiz S.J."/>
            <person name="Santibanez J."/>
            <person name="Savard J."/>
            <person name="Scherer S.E."/>
            <person name="Schneider B."/>
            <person name="Sodergren E."/>
            <person name="Tautz D."/>
            <person name="Vattahil S."/>
            <person name="Villasana D."/>
            <person name="White C.S."/>
            <person name="Wright R."/>
            <person name="Park Y."/>
            <person name="Beeman R.W."/>
            <person name="Lord J."/>
            <person name="Oppert B."/>
            <person name="Lorenzen M."/>
            <person name="Brown S."/>
            <person name="Wang L."/>
            <person name="Savard J."/>
            <person name="Tautz D."/>
            <person name="Richards S."/>
            <person name="Weinstock G."/>
            <person name="Gibbs R.A."/>
            <person name="Liu Y."/>
            <person name="Worley K."/>
            <person name="Weinstock G."/>
            <person name="Elsik C.G."/>
            <person name="Reese J.T."/>
            <person name="Elhaik E."/>
            <person name="Landan G."/>
            <person name="Graur D."/>
            <person name="Arensburger P."/>
            <person name="Atkinson P."/>
            <person name="Beeman R.W."/>
            <person name="Beidler J."/>
            <person name="Brown S.J."/>
            <person name="Demuth J.P."/>
            <person name="Drury D.W."/>
            <person name="Du Y.Z."/>
            <person name="Fujiwara H."/>
            <person name="Lorenzen M."/>
            <person name="Maselli V."/>
            <person name="Osanai M."/>
            <person name="Park Y."/>
            <person name="Robertson H.M."/>
            <person name="Tu Z."/>
            <person name="Wang J.J."/>
            <person name="Wang S."/>
            <person name="Richards S."/>
            <person name="Song H."/>
            <person name="Zhang L."/>
            <person name="Sodergren E."/>
            <person name="Werner D."/>
            <person name="Stanke M."/>
            <person name="Morgenstern B."/>
            <person name="Solovyev V."/>
            <person name="Kosarev P."/>
            <person name="Brown G."/>
            <person name="Chen H.C."/>
            <person name="Ermolaeva O."/>
            <person name="Hlavina W."/>
            <person name="Kapustin Y."/>
            <person name="Kiryutin B."/>
            <person name="Kitts P."/>
            <person name="Maglott D."/>
            <person name="Pruitt K."/>
            <person name="Sapojnikov V."/>
            <person name="Souvorov A."/>
            <person name="Mackey A.J."/>
            <person name="Waterhouse R.M."/>
            <person name="Wyder S."/>
            <person name="Zdobnov E.M."/>
            <person name="Zdobnov E.M."/>
            <person name="Wyder S."/>
            <person name="Kriventseva E.V."/>
            <person name="Kadowaki T."/>
            <person name="Bork P."/>
            <person name="Aranda M."/>
            <person name="Bao R."/>
            <person name="Beermann A."/>
            <person name="Berns N."/>
            <person name="Bolognesi R."/>
            <person name="Bonneton F."/>
            <person name="Bopp D."/>
            <person name="Brown S.J."/>
            <person name="Bucher G."/>
            <person name="Butts T."/>
            <person name="Chaumot A."/>
            <person name="Denell R.E."/>
            <person name="Ferrier D.E."/>
            <person name="Friedrich M."/>
            <person name="Gordon C.M."/>
            <person name="Jindra M."/>
            <person name="Klingler M."/>
            <person name="Lan Q."/>
            <person name="Lattorff H.M."/>
            <person name="Laudet V."/>
            <person name="von Levetsow C."/>
            <person name="Liu Z."/>
            <person name="Lutz R."/>
            <person name="Lynch J.A."/>
            <person name="da Fonseca R.N."/>
            <person name="Posnien N."/>
            <person name="Reuter R."/>
            <person name="Roth S."/>
            <person name="Savard J."/>
            <person name="Schinko J.B."/>
            <person name="Schmitt C."/>
            <person name="Schoppmeier M."/>
            <person name="Schroder R."/>
            <person name="Shippy T.D."/>
            <person name="Simonnet F."/>
            <person name="Marques-Souza H."/>
            <person name="Tautz D."/>
            <person name="Tomoyasu Y."/>
            <person name="Trauner J."/>
            <person name="Van der Zee M."/>
            <person name="Vervoort M."/>
            <person name="Wittkopp N."/>
            <person name="Wimmer E.A."/>
            <person name="Yang X."/>
            <person name="Jones A.K."/>
            <person name="Sattelle D.B."/>
            <person name="Ebert P.R."/>
            <person name="Nelson D."/>
            <person name="Scott J.G."/>
            <person name="Beeman R.W."/>
            <person name="Muthukrishnan S."/>
            <person name="Kramer K.J."/>
            <person name="Arakane Y."/>
            <person name="Beeman R.W."/>
            <person name="Zhu Q."/>
            <person name="Hogenkamp D."/>
            <person name="Dixit R."/>
            <person name="Oppert B."/>
            <person name="Jiang H."/>
            <person name="Zou Z."/>
            <person name="Marshall J."/>
            <person name="Elpidina E."/>
            <person name="Vinokurov K."/>
            <person name="Oppert C."/>
            <person name="Zou Z."/>
            <person name="Evans J."/>
            <person name="Lu Z."/>
            <person name="Zhao P."/>
            <person name="Sumathipala N."/>
            <person name="Altincicek B."/>
            <person name="Vilcinskas A."/>
            <person name="Williams M."/>
            <person name="Hultmark D."/>
            <person name="Hetru C."/>
            <person name="Jiang H."/>
            <person name="Grimmelikhuijzen C.J."/>
            <person name="Hauser F."/>
            <person name="Cazzamali G."/>
            <person name="Williamson M."/>
            <person name="Park Y."/>
            <person name="Li B."/>
            <person name="Tanaka Y."/>
            <person name="Predel R."/>
            <person name="Neupert S."/>
            <person name="Schachtner J."/>
            <person name="Verleyen P."/>
            <person name="Raible F."/>
            <person name="Bork P."/>
            <person name="Friedrich M."/>
            <person name="Walden K.K."/>
            <person name="Robertson H.M."/>
            <person name="Angeli S."/>
            <person name="Foret S."/>
            <person name="Bucher G."/>
            <person name="Schuetz S."/>
            <person name="Maleszka R."/>
            <person name="Wimmer E.A."/>
            <person name="Beeman R.W."/>
            <person name="Lorenzen M."/>
            <person name="Tomoyasu Y."/>
            <person name="Miller S.C."/>
            <person name="Grossmann D."/>
            <person name="Bucher G."/>
        </authorList>
    </citation>
    <scope>NUCLEOTIDE SEQUENCE [LARGE SCALE GENOMIC DNA]</scope>
    <source>
        <strain evidence="1 2">Georgia GA2</strain>
    </source>
</reference>
<organism evidence="1 2">
    <name type="scientific">Tribolium castaneum</name>
    <name type="common">Red flour beetle</name>
    <dbReference type="NCBI Taxonomy" id="7070"/>
    <lineage>
        <taxon>Eukaryota</taxon>
        <taxon>Metazoa</taxon>
        <taxon>Ecdysozoa</taxon>
        <taxon>Arthropoda</taxon>
        <taxon>Hexapoda</taxon>
        <taxon>Insecta</taxon>
        <taxon>Pterygota</taxon>
        <taxon>Neoptera</taxon>
        <taxon>Endopterygota</taxon>
        <taxon>Coleoptera</taxon>
        <taxon>Polyphaga</taxon>
        <taxon>Cucujiformia</taxon>
        <taxon>Tenebrionidae</taxon>
        <taxon>Tenebrionidae incertae sedis</taxon>
        <taxon>Tribolium</taxon>
    </lineage>
</organism>
<evidence type="ECO:0000313" key="1">
    <source>
        <dbReference type="EMBL" id="EFA12990.1"/>
    </source>
</evidence>
<dbReference type="EMBL" id="KQ971637">
    <property type="protein sequence ID" value="EFA12990.1"/>
    <property type="molecule type" value="Genomic_DNA"/>
</dbReference>
<proteinExistence type="predicted"/>
<dbReference type="HOGENOM" id="CLU_1512561_0_0_1"/>
<keyword evidence="2" id="KW-1185">Reference proteome</keyword>
<dbReference type="Proteomes" id="UP000007266">
    <property type="component" value="Unassembled WGS sequence"/>
</dbReference>
<evidence type="ECO:0000313" key="2">
    <source>
        <dbReference type="Proteomes" id="UP000007266"/>
    </source>
</evidence>
<dbReference type="PhylomeDB" id="D7EK42"/>
<reference evidence="1 2" key="2">
    <citation type="journal article" date="2010" name="Nucleic Acids Res.">
        <title>BeetleBase in 2010: revisions to provide comprehensive genomic information for Tribolium castaneum.</title>
        <authorList>
            <person name="Kim H.S."/>
            <person name="Murphy T."/>
            <person name="Xia J."/>
            <person name="Caragea D."/>
            <person name="Park Y."/>
            <person name="Beeman R.W."/>
            <person name="Lorenzen M.D."/>
            <person name="Butcher S."/>
            <person name="Manak J.R."/>
            <person name="Brown S.J."/>
        </authorList>
    </citation>
    <scope>NUCLEOTIDE SEQUENCE [LARGE SCALE GENOMIC DNA]</scope>
    <source>
        <strain evidence="1 2">Georgia GA2</strain>
    </source>
</reference>
<dbReference type="AlphaFoldDB" id="D7EK42"/>
<sequence length="178" mass="20700">MADTRLREALNAVKTPALKTIKDPTGKVSRWAIKLSEFNYTLFHRSGTEHQDAACLSRNPVLTGTTKVECKAEEIMTYLVNTNAEIREHPHEDEKWKTIQLNKENREETSLIQLPLKLELTIRKENTKKQKPVIKYQKQLNEDVMSTVFKCPSIYGTPKRLPYQRNYVGLIVIDYTMY</sequence>
<name>D7EK42_TRICA</name>